<dbReference type="HOGENOM" id="CLU_578043_0_0_1"/>
<feature type="region of interest" description="Disordered" evidence="1">
    <location>
        <begin position="292"/>
        <end position="334"/>
    </location>
</feature>
<name>L1J422_GUITC</name>
<protein>
    <submittedName>
        <fullName evidence="2 3">Uncharacterized protein</fullName>
    </submittedName>
</protein>
<evidence type="ECO:0000313" key="4">
    <source>
        <dbReference type="Proteomes" id="UP000011087"/>
    </source>
</evidence>
<dbReference type="RefSeq" id="XP_005829854.1">
    <property type="nucleotide sequence ID" value="XM_005829797.1"/>
</dbReference>
<dbReference type="PaxDb" id="55529-EKX42874"/>
<reference evidence="3" key="3">
    <citation type="submission" date="2016-03" db="UniProtKB">
        <authorList>
            <consortium name="EnsemblProtists"/>
        </authorList>
    </citation>
    <scope>IDENTIFICATION</scope>
</reference>
<reference evidence="2 4" key="1">
    <citation type="journal article" date="2012" name="Nature">
        <title>Algal genomes reveal evolutionary mosaicism and the fate of nucleomorphs.</title>
        <authorList>
            <consortium name="DOE Joint Genome Institute"/>
            <person name="Curtis B.A."/>
            <person name="Tanifuji G."/>
            <person name="Burki F."/>
            <person name="Gruber A."/>
            <person name="Irimia M."/>
            <person name="Maruyama S."/>
            <person name="Arias M.C."/>
            <person name="Ball S.G."/>
            <person name="Gile G.H."/>
            <person name="Hirakawa Y."/>
            <person name="Hopkins J.F."/>
            <person name="Kuo A."/>
            <person name="Rensing S.A."/>
            <person name="Schmutz J."/>
            <person name="Symeonidi A."/>
            <person name="Elias M."/>
            <person name="Eveleigh R.J."/>
            <person name="Herman E.K."/>
            <person name="Klute M.J."/>
            <person name="Nakayama T."/>
            <person name="Obornik M."/>
            <person name="Reyes-Prieto A."/>
            <person name="Armbrust E.V."/>
            <person name="Aves S.J."/>
            <person name="Beiko R.G."/>
            <person name="Coutinho P."/>
            <person name="Dacks J.B."/>
            <person name="Durnford D.G."/>
            <person name="Fast N.M."/>
            <person name="Green B.R."/>
            <person name="Grisdale C.J."/>
            <person name="Hempel F."/>
            <person name="Henrissat B."/>
            <person name="Hoppner M.P."/>
            <person name="Ishida K."/>
            <person name="Kim E."/>
            <person name="Koreny L."/>
            <person name="Kroth P.G."/>
            <person name="Liu Y."/>
            <person name="Malik S.B."/>
            <person name="Maier U.G."/>
            <person name="McRose D."/>
            <person name="Mock T."/>
            <person name="Neilson J.A."/>
            <person name="Onodera N.T."/>
            <person name="Poole A.M."/>
            <person name="Pritham E.J."/>
            <person name="Richards T.A."/>
            <person name="Rocap G."/>
            <person name="Roy S.W."/>
            <person name="Sarai C."/>
            <person name="Schaack S."/>
            <person name="Shirato S."/>
            <person name="Slamovits C.H."/>
            <person name="Spencer D.F."/>
            <person name="Suzuki S."/>
            <person name="Worden A.Z."/>
            <person name="Zauner S."/>
            <person name="Barry K."/>
            <person name="Bell C."/>
            <person name="Bharti A.K."/>
            <person name="Crow J.A."/>
            <person name="Grimwood J."/>
            <person name="Kramer R."/>
            <person name="Lindquist E."/>
            <person name="Lucas S."/>
            <person name="Salamov A."/>
            <person name="McFadden G.I."/>
            <person name="Lane C.E."/>
            <person name="Keeling P.J."/>
            <person name="Gray M.W."/>
            <person name="Grigoriev I.V."/>
            <person name="Archibald J.M."/>
        </authorList>
    </citation>
    <scope>NUCLEOTIDE SEQUENCE</scope>
    <source>
        <strain evidence="2 4">CCMP2712</strain>
    </source>
</reference>
<dbReference type="GeneID" id="17299441"/>
<dbReference type="Proteomes" id="UP000011087">
    <property type="component" value="Unassembled WGS sequence"/>
</dbReference>
<dbReference type="EMBL" id="JH993014">
    <property type="protein sequence ID" value="EKX42874.1"/>
    <property type="molecule type" value="Genomic_DNA"/>
</dbReference>
<gene>
    <name evidence="2" type="ORF">GUITHDRAFT_141001</name>
</gene>
<proteinExistence type="predicted"/>
<dbReference type="AlphaFoldDB" id="L1J422"/>
<feature type="compositionally biased region" description="Basic and acidic residues" evidence="1">
    <location>
        <begin position="1"/>
        <end position="15"/>
    </location>
</feature>
<dbReference type="EnsemblProtists" id="EKX42874">
    <property type="protein sequence ID" value="EKX42874"/>
    <property type="gene ID" value="GUITHDRAFT_141001"/>
</dbReference>
<evidence type="ECO:0000313" key="3">
    <source>
        <dbReference type="EnsemblProtists" id="EKX42874"/>
    </source>
</evidence>
<feature type="region of interest" description="Disordered" evidence="1">
    <location>
        <begin position="1"/>
        <end position="65"/>
    </location>
</feature>
<evidence type="ECO:0000313" key="2">
    <source>
        <dbReference type="EMBL" id="EKX42874.1"/>
    </source>
</evidence>
<accession>L1J422</accession>
<feature type="compositionally biased region" description="Basic and acidic residues" evidence="1">
    <location>
        <begin position="43"/>
        <end position="52"/>
    </location>
</feature>
<evidence type="ECO:0000256" key="1">
    <source>
        <dbReference type="SAM" id="MobiDB-lite"/>
    </source>
</evidence>
<organism evidence="2">
    <name type="scientific">Guillardia theta (strain CCMP2712)</name>
    <name type="common">Cryptophyte</name>
    <dbReference type="NCBI Taxonomy" id="905079"/>
    <lineage>
        <taxon>Eukaryota</taxon>
        <taxon>Cryptophyceae</taxon>
        <taxon>Pyrenomonadales</taxon>
        <taxon>Geminigeraceae</taxon>
        <taxon>Guillardia</taxon>
    </lineage>
</organism>
<feature type="compositionally biased region" description="Basic and acidic residues" evidence="1">
    <location>
        <begin position="295"/>
        <end position="316"/>
    </location>
</feature>
<reference evidence="4" key="2">
    <citation type="submission" date="2012-11" db="EMBL/GenBank/DDBJ databases">
        <authorList>
            <person name="Kuo A."/>
            <person name="Curtis B.A."/>
            <person name="Tanifuji G."/>
            <person name="Burki F."/>
            <person name="Gruber A."/>
            <person name="Irimia M."/>
            <person name="Maruyama S."/>
            <person name="Arias M.C."/>
            <person name="Ball S.G."/>
            <person name="Gile G.H."/>
            <person name="Hirakawa Y."/>
            <person name="Hopkins J.F."/>
            <person name="Rensing S.A."/>
            <person name="Schmutz J."/>
            <person name="Symeonidi A."/>
            <person name="Elias M."/>
            <person name="Eveleigh R.J."/>
            <person name="Herman E.K."/>
            <person name="Klute M.J."/>
            <person name="Nakayama T."/>
            <person name="Obornik M."/>
            <person name="Reyes-Prieto A."/>
            <person name="Armbrust E.V."/>
            <person name="Aves S.J."/>
            <person name="Beiko R.G."/>
            <person name="Coutinho P."/>
            <person name="Dacks J.B."/>
            <person name="Durnford D.G."/>
            <person name="Fast N.M."/>
            <person name="Green B.R."/>
            <person name="Grisdale C."/>
            <person name="Hempe F."/>
            <person name="Henrissat B."/>
            <person name="Hoppner M.P."/>
            <person name="Ishida K.-I."/>
            <person name="Kim E."/>
            <person name="Koreny L."/>
            <person name="Kroth P.G."/>
            <person name="Liu Y."/>
            <person name="Malik S.-B."/>
            <person name="Maier U.G."/>
            <person name="McRose D."/>
            <person name="Mock T."/>
            <person name="Neilson J.A."/>
            <person name="Onodera N.T."/>
            <person name="Poole A.M."/>
            <person name="Pritham E.J."/>
            <person name="Richards T.A."/>
            <person name="Rocap G."/>
            <person name="Roy S.W."/>
            <person name="Sarai C."/>
            <person name="Schaack S."/>
            <person name="Shirato S."/>
            <person name="Slamovits C.H."/>
            <person name="Spencer D.F."/>
            <person name="Suzuki S."/>
            <person name="Worden A.Z."/>
            <person name="Zauner S."/>
            <person name="Barry K."/>
            <person name="Bell C."/>
            <person name="Bharti A.K."/>
            <person name="Crow J.A."/>
            <person name="Grimwood J."/>
            <person name="Kramer R."/>
            <person name="Lindquist E."/>
            <person name="Lucas S."/>
            <person name="Salamov A."/>
            <person name="McFadden G.I."/>
            <person name="Lane C.E."/>
            <person name="Keeling P.J."/>
            <person name="Gray M.W."/>
            <person name="Grigoriev I.V."/>
            <person name="Archibald J.M."/>
        </authorList>
    </citation>
    <scope>NUCLEOTIDE SEQUENCE</scope>
    <source>
        <strain evidence="4">CCMP2712</strain>
    </source>
</reference>
<dbReference type="KEGG" id="gtt:GUITHDRAFT_141001"/>
<sequence>MNEIKVKVEKNDESANTRSPTESGPTKRARAGLEVFKWNKGSKIMETDERKAPSSSEESGEAEDGRHLQRFIGRLRELQSNGNLAKILPDLKPNEVPTSNGDDLAKFCHRHSLHALRLRAHLQDFMTSEASQDSDAEPMIDELEQEDGEGVDAAGIHFFLAPAKTVATMAPDPSYPRVEAGGETWREHAVLLLDALEESACRMGNEDSSSGEDANRMTSENKDKVVKKIREMRDKLLGNWYLDVKCKKQFEDELELPEMPAPASVDDKADKKAGAAPPVIPLDNLVSEWRNAASKRREDDRNGREERELKFTDRKAAKSLVSDSNSDNPATEDEAMESEVALRCMTLVAYQYAKHIGFEGVHGDAAMELGAVAAAHAIQGMGKALLSAAECLPDSSLDSDYTSRIQAVVPRCLAKLRLSPVKKLTENISVSLLPNKGPNNQADVRVIQAAEQEKIRELITERLLKKNKFPRER</sequence>
<keyword evidence="4" id="KW-1185">Reference proteome</keyword>